<feature type="chain" id="PRO_5040310046" evidence="2">
    <location>
        <begin position="18"/>
        <end position="185"/>
    </location>
</feature>
<keyword evidence="4" id="KW-1185">Reference proteome</keyword>
<dbReference type="EMBL" id="OU900103">
    <property type="protein sequence ID" value="CAG9855361.1"/>
    <property type="molecule type" value="Genomic_DNA"/>
</dbReference>
<evidence type="ECO:0000313" key="3">
    <source>
        <dbReference type="EMBL" id="CAG9855361.1"/>
    </source>
</evidence>
<evidence type="ECO:0000313" key="4">
    <source>
        <dbReference type="Proteomes" id="UP001153712"/>
    </source>
</evidence>
<dbReference type="InterPro" id="IPR036846">
    <property type="entry name" value="GM2-AP_sf"/>
</dbReference>
<dbReference type="AlphaFoldDB" id="A0A9N9TK14"/>
<reference evidence="3" key="1">
    <citation type="submission" date="2022-01" db="EMBL/GenBank/DDBJ databases">
        <authorList>
            <person name="King R."/>
        </authorList>
    </citation>
    <scope>NUCLEOTIDE SEQUENCE</scope>
</reference>
<keyword evidence="1 2" id="KW-0732">Signal</keyword>
<organism evidence="3 4">
    <name type="scientific">Phyllotreta striolata</name>
    <name type="common">Striped flea beetle</name>
    <name type="synonym">Crioceris striolata</name>
    <dbReference type="NCBI Taxonomy" id="444603"/>
    <lineage>
        <taxon>Eukaryota</taxon>
        <taxon>Metazoa</taxon>
        <taxon>Ecdysozoa</taxon>
        <taxon>Arthropoda</taxon>
        <taxon>Hexapoda</taxon>
        <taxon>Insecta</taxon>
        <taxon>Pterygota</taxon>
        <taxon>Neoptera</taxon>
        <taxon>Endopterygota</taxon>
        <taxon>Coleoptera</taxon>
        <taxon>Polyphaga</taxon>
        <taxon>Cucujiformia</taxon>
        <taxon>Chrysomeloidea</taxon>
        <taxon>Chrysomelidae</taxon>
        <taxon>Galerucinae</taxon>
        <taxon>Alticini</taxon>
        <taxon>Phyllotreta</taxon>
    </lineage>
</organism>
<evidence type="ECO:0000256" key="2">
    <source>
        <dbReference type="SAM" id="SignalP"/>
    </source>
</evidence>
<dbReference type="OrthoDB" id="7716214at2759"/>
<proteinExistence type="predicted"/>
<protein>
    <submittedName>
        <fullName evidence="3">Uncharacterized protein</fullName>
    </submittedName>
</protein>
<dbReference type="Gene3D" id="2.70.220.10">
    <property type="entry name" value="Ganglioside GM2 activator"/>
    <property type="match status" value="1"/>
</dbReference>
<name>A0A9N9TK14_PHYSR</name>
<evidence type="ECO:0000256" key="1">
    <source>
        <dbReference type="ARBA" id="ARBA00022729"/>
    </source>
</evidence>
<gene>
    <name evidence="3" type="ORF">PHYEVI_LOCUS1812</name>
</gene>
<sequence length="185" mass="21219">MDKFCFVACILIFGVAAQLDIFRPKTIRFNVFKGRCPDYPKAPIYLSNVQLNNINRTFYVSLKVHVTKNIDSDDLKLELHLKRCASSDALDSCENYNTIKLNHFCKMLDAEDKPWTPFRKYFHPPSTGCPLRKGEHSIKNGTFDGSAFSRIPINNFYWKVTVHLITVPQDEVVMCNQVEGQIAPI</sequence>
<accession>A0A9N9TK14</accession>
<dbReference type="Proteomes" id="UP001153712">
    <property type="component" value="Chromosome 10"/>
</dbReference>
<feature type="signal peptide" evidence="2">
    <location>
        <begin position="1"/>
        <end position="17"/>
    </location>
</feature>